<dbReference type="Pfam" id="PF04203">
    <property type="entry name" value="Sortase"/>
    <property type="match status" value="1"/>
</dbReference>
<sequence>MALLLAAPAAPAAGAAETGQLRIAHLSPDSPAVDVALAPLPPGTTDPLTDPGEDLATGLAYGTVSDPVPLAPGSYAVSVRAAGADRTVPPVVSTRIDLTSGEARTVTLGGAFADLALQTLTDDLSAPPAGSARVRVVAAAGAVPALDVAVRGGPSLVADLPLGAAGEPGTVPEGPALLVVSGGTGPATEVPISFAAASVVTLLVLDSPAGGLLVRPVVDAAAPAVVPVGGVEAGTGPLLPGSLLPAGVLLAGLAAARRGRVLLAATGVAVALLAGTPGTAGAVPVALRGPAPPEVEVVAGAPAPDRLVVPSAGVDAALIGAGPDAEGALVPPADPAVAGWYTEGPAPGETGPAVVTGHVDWAGAPGVFAGLAAVDAGAEIRVVRADGSTALFTVTRVERAPKTAFPTTEVYGPTSGAELRLITCGGVFDRSRGSYEDNVVVFARAVG</sequence>
<protein>
    <submittedName>
        <fullName evidence="3">Sortase family protein</fullName>
    </submittedName>
</protein>
<accession>A0A286GCH6</accession>
<dbReference type="InterPro" id="IPR042001">
    <property type="entry name" value="Sortase_F"/>
</dbReference>
<name>A0A286GCH6_9ACTN</name>
<dbReference type="NCBIfam" id="NF033748">
    <property type="entry name" value="class_F_sortase"/>
    <property type="match status" value="1"/>
</dbReference>
<dbReference type="SUPFAM" id="SSF63817">
    <property type="entry name" value="Sortase"/>
    <property type="match status" value="1"/>
</dbReference>
<dbReference type="CDD" id="cd05829">
    <property type="entry name" value="Sortase_F"/>
    <property type="match status" value="1"/>
</dbReference>
<keyword evidence="4" id="KW-1185">Reference proteome</keyword>
<evidence type="ECO:0000313" key="3">
    <source>
        <dbReference type="EMBL" id="SOD93210.1"/>
    </source>
</evidence>
<evidence type="ECO:0000313" key="4">
    <source>
        <dbReference type="Proteomes" id="UP000219482"/>
    </source>
</evidence>
<gene>
    <name evidence="3" type="ORF">SAMN06272739_0221</name>
</gene>
<dbReference type="Gene3D" id="2.40.260.10">
    <property type="entry name" value="Sortase"/>
    <property type="match status" value="1"/>
</dbReference>
<dbReference type="Proteomes" id="UP000219482">
    <property type="component" value="Unassembled WGS sequence"/>
</dbReference>
<evidence type="ECO:0000256" key="1">
    <source>
        <dbReference type="ARBA" id="ARBA00022801"/>
    </source>
</evidence>
<dbReference type="InterPro" id="IPR023365">
    <property type="entry name" value="Sortase_dom-sf"/>
</dbReference>
<dbReference type="RefSeq" id="WP_097182099.1">
    <property type="nucleotide sequence ID" value="NZ_OCNK01000001.1"/>
</dbReference>
<dbReference type="InterPro" id="IPR005754">
    <property type="entry name" value="Sortase"/>
</dbReference>
<organism evidence="3 4">
    <name type="scientific">Blastococcus haudaquaticus</name>
    <dbReference type="NCBI Taxonomy" id="1938745"/>
    <lineage>
        <taxon>Bacteria</taxon>
        <taxon>Bacillati</taxon>
        <taxon>Actinomycetota</taxon>
        <taxon>Actinomycetes</taxon>
        <taxon>Geodermatophilales</taxon>
        <taxon>Geodermatophilaceae</taxon>
        <taxon>Blastococcus</taxon>
    </lineage>
</organism>
<reference evidence="4" key="1">
    <citation type="submission" date="2017-09" db="EMBL/GenBank/DDBJ databases">
        <authorList>
            <person name="Varghese N."/>
            <person name="Submissions S."/>
        </authorList>
    </citation>
    <scope>NUCLEOTIDE SEQUENCE [LARGE SCALE GENOMIC DNA]</scope>
    <source>
        <strain evidence="4">DSM 44270</strain>
    </source>
</reference>
<feature type="domain" description="DUF4397" evidence="2">
    <location>
        <begin position="20"/>
        <end position="149"/>
    </location>
</feature>
<evidence type="ECO:0000259" key="2">
    <source>
        <dbReference type="Pfam" id="PF14344"/>
    </source>
</evidence>
<proteinExistence type="predicted"/>
<keyword evidence="1" id="KW-0378">Hydrolase</keyword>
<dbReference type="GO" id="GO:0016787">
    <property type="term" value="F:hydrolase activity"/>
    <property type="evidence" value="ECO:0007669"/>
    <property type="project" value="UniProtKB-KW"/>
</dbReference>
<dbReference type="Pfam" id="PF14344">
    <property type="entry name" value="DUF4397"/>
    <property type="match status" value="1"/>
</dbReference>
<dbReference type="EMBL" id="OCNK01000001">
    <property type="protein sequence ID" value="SOD93210.1"/>
    <property type="molecule type" value="Genomic_DNA"/>
</dbReference>
<dbReference type="AlphaFoldDB" id="A0A286GCH6"/>
<dbReference type="InterPro" id="IPR025510">
    <property type="entry name" value="DUF4397"/>
</dbReference>
<dbReference type="OrthoDB" id="525039at2"/>